<dbReference type="AlphaFoldDB" id="A0A4U6R3C3"/>
<evidence type="ECO:0000259" key="5">
    <source>
        <dbReference type="PROSITE" id="PS01124"/>
    </source>
</evidence>
<dbReference type="Proteomes" id="UP000308488">
    <property type="component" value="Unassembled WGS sequence"/>
</dbReference>
<proteinExistence type="predicted"/>
<dbReference type="Pfam" id="PF12833">
    <property type="entry name" value="HTH_18"/>
    <property type="match status" value="1"/>
</dbReference>
<gene>
    <name evidence="6" type="ORF">FDP08_07380</name>
</gene>
<feature type="region of interest" description="Disordered" evidence="4">
    <location>
        <begin position="1"/>
        <end position="25"/>
    </location>
</feature>
<dbReference type="Pfam" id="PF12625">
    <property type="entry name" value="Arabinose_bd"/>
    <property type="match status" value="1"/>
</dbReference>
<keyword evidence="2" id="KW-0238">DNA-binding</keyword>
<evidence type="ECO:0000313" key="7">
    <source>
        <dbReference type="Proteomes" id="UP000308488"/>
    </source>
</evidence>
<dbReference type="InterPro" id="IPR018060">
    <property type="entry name" value="HTH_AraC"/>
</dbReference>
<dbReference type="OrthoDB" id="5582699at2"/>
<evidence type="ECO:0000313" key="6">
    <source>
        <dbReference type="EMBL" id="TKV67931.1"/>
    </source>
</evidence>
<reference evidence="6 7" key="1">
    <citation type="submission" date="2019-05" db="EMBL/GenBank/DDBJ databases">
        <title>Marinobacter panjinensis sp. nov., a moderately halophilic bacterium isolated from sea tidal flat environment.</title>
        <authorList>
            <person name="Yang W."/>
            <person name="An M."/>
            <person name="He W."/>
            <person name="Luo X."/>
            <person name="Zhu L."/>
            <person name="Chen G."/>
            <person name="Zhang Y."/>
            <person name="Wang Y."/>
        </authorList>
    </citation>
    <scope>NUCLEOTIDE SEQUENCE [LARGE SCALE GENOMIC DNA]</scope>
    <source>
        <strain evidence="6 7">PJ-16</strain>
    </source>
</reference>
<organism evidence="6 7">
    <name type="scientific">Marinobacter panjinensis</name>
    <dbReference type="NCBI Taxonomy" id="2576384"/>
    <lineage>
        <taxon>Bacteria</taxon>
        <taxon>Pseudomonadati</taxon>
        <taxon>Pseudomonadota</taxon>
        <taxon>Gammaproteobacteria</taxon>
        <taxon>Pseudomonadales</taxon>
        <taxon>Marinobacteraceae</taxon>
        <taxon>Marinobacter</taxon>
    </lineage>
</organism>
<sequence length="391" mass="43934">MTTSGQGLTGGSGYPSRCSNVLSSDTQKCGHEKQFEAPHTSYSHNMNSPQSDPWLTLPASVAWPYVGALQNLLGQAGFQVRQWLAEAGVEPQSADSDGRISLYHALSLWHRAERDARSPLLGLQLGQAVQPRDFPILGQAVLSADTLRAAIYRLQEFESLIWDIGLCRLQIDGQDAKLVLSPQHDKLLPRGIIELAVSGWLSIGRRLLPEYQGSTVSFSHQPLADETLYRQYLGTDVRFDQPFNGLIFPTSWLDIPLTARDGYLQALLQQQGRRLLANYHRDLNLPNEVRAQIGKRLLEGPVEPAGTARELGFSTRSLRRKLAARNTNWSSLYEEVRRDLALLWLQQPEAPLADIGLLLQFADQSAFNHAFRRWTGETPGRFRRRRHNLPE</sequence>
<evidence type="ECO:0000256" key="2">
    <source>
        <dbReference type="ARBA" id="ARBA00023125"/>
    </source>
</evidence>
<dbReference type="PANTHER" id="PTHR47894:SF1">
    <property type="entry name" value="HTH-TYPE TRANSCRIPTIONAL REGULATOR VQSM"/>
    <property type="match status" value="1"/>
</dbReference>
<name>A0A4U6R3C3_9GAMM</name>
<dbReference type="GO" id="GO:0000976">
    <property type="term" value="F:transcription cis-regulatory region binding"/>
    <property type="evidence" value="ECO:0007669"/>
    <property type="project" value="TreeGrafter"/>
</dbReference>
<dbReference type="SMART" id="SM00342">
    <property type="entry name" value="HTH_ARAC"/>
    <property type="match status" value="1"/>
</dbReference>
<evidence type="ECO:0000256" key="3">
    <source>
        <dbReference type="ARBA" id="ARBA00023163"/>
    </source>
</evidence>
<keyword evidence="1" id="KW-0805">Transcription regulation</keyword>
<comment type="caution">
    <text evidence="6">The sequence shown here is derived from an EMBL/GenBank/DDBJ whole genome shotgun (WGS) entry which is preliminary data.</text>
</comment>
<dbReference type="InterPro" id="IPR009057">
    <property type="entry name" value="Homeodomain-like_sf"/>
</dbReference>
<feature type="domain" description="HTH araC/xylS-type" evidence="5">
    <location>
        <begin position="287"/>
        <end position="385"/>
    </location>
</feature>
<accession>A0A4U6R3C3</accession>
<keyword evidence="3" id="KW-0804">Transcription</keyword>
<evidence type="ECO:0000256" key="4">
    <source>
        <dbReference type="SAM" id="MobiDB-lite"/>
    </source>
</evidence>
<dbReference type="GO" id="GO:0005829">
    <property type="term" value="C:cytosol"/>
    <property type="evidence" value="ECO:0007669"/>
    <property type="project" value="TreeGrafter"/>
</dbReference>
<protein>
    <submittedName>
        <fullName evidence="6">AraC family transcriptional regulator</fullName>
    </submittedName>
</protein>
<dbReference type="PROSITE" id="PS01124">
    <property type="entry name" value="HTH_ARAC_FAMILY_2"/>
    <property type="match status" value="1"/>
</dbReference>
<dbReference type="SUPFAM" id="SSF46689">
    <property type="entry name" value="Homeodomain-like"/>
    <property type="match status" value="1"/>
</dbReference>
<dbReference type="GO" id="GO:0003700">
    <property type="term" value="F:DNA-binding transcription factor activity"/>
    <property type="evidence" value="ECO:0007669"/>
    <property type="project" value="InterPro"/>
</dbReference>
<dbReference type="InterPro" id="IPR032687">
    <property type="entry name" value="AraC-type_N"/>
</dbReference>
<dbReference type="PANTHER" id="PTHR47894">
    <property type="entry name" value="HTH-TYPE TRANSCRIPTIONAL REGULATOR GADX"/>
    <property type="match status" value="1"/>
</dbReference>
<evidence type="ECO:0000256" key="1">
    <source>
        <dbReference type="ARBA" id="ARBA00023015"/>
    </source>
</evidence>
<dbReference type="EMBL" id="SZYH01000001">
    <property type="protein sequence ID" value="TKV67931.1"/>
    <property type="molecule type" value="Genomic_DNA"/>
</dbReference>
<dbReference type="Gene3D" id="1.10.10.60">
    <property type="entry name" value="Homeodomain-like"/>
    <property type="match status" value="1"/>
</dbReference>
<keyword evidence="7" id="KW-1185">Reference proteome</keyword>